<gene>
    <name evidence="2" type="ORF">NB063_29015</name>
</gene>
<evidence type="ECO:0000256" key="1">
    <source>
        <dbReference type="SAM" id="MobiDB-lite"/>
    </source>
</evidence>
<comment type="caution">
    <text evidence="2">The sequence shown here is derived from an EMBL/GenBank/DDBJ whole genome shotgun (WGS) entry which is preliminary data.</text>
</comment>
<evidence type="ECO:0000313" key="2">
    <source>
        <dbReference type="EMBL" id="MCM2374683.1"/>
    </source>
</evidence>
<reference evidence="2 3" key="1">
    <citation type="journal article" date="2022" name="Syst. Appl. Microbiol.">
        <title>Rhodopirellula aestuarii sp. nov., a novel member of the genus Rhodopirellula isolated from brackish sediments collected in the Tagus River estuary, Portugal.</title>
        <authorList>
            <person name="Vitorino I.R."/>
            <person name="Klimek D."/>
            <person name="Calusinska M."/>
            <person name="Lobo-da-Cunha A."/>
            <person name="Vasconcelos V."/>
            <person name="Lage O.M."/>
        </authorList>
    </citation>
    <scope>NUCLEOTIDE SEQUENCE [LARGE SCALE GENOMIC DNA]</scope>
    <source>
        <strain evidence="2 3">ICT_H3.1</strain>
    </source>
</reference>
<proteinExistence type="predicted"/>
<keyword evidence="3" id="KW-1185">Reference proteome</keyword>
<sequence>MTAVQTPPTHRPSPNERTQVDHRSPIPSLKPKPKLKTKRSQADKRIDYLLKTKFDDDPEFRPLLVELAELDPTPKKKYLAWLAKHWLDDWKATPDDQQRVAECLATHHKGAKYFSPLSWTGLRLEDAGYHADIFRYTPQTISRISGRIAEIIRIDEGDKQIRKGNPVALAGAEIVHRDDQFTIIRIRTGEALKRFGQNTSWCVRHGNPLGYPFPFDFILDHEGERYLANRKEVRDRWDRIPPRSVVEPINEIRGRVFDSHEKELAQVRRAIACQRRLAREDEVQILKIPDLAIEYAAYMFAGPWKEFEESVRVADLTATQAVRYAVEVRKSRWRRFENKIKRSRGPLNAYRREFPGSIPKSDEEIFREQIQDWRCRMPRANAYCLKRSSQGRAELLQRDRRYDASIASRPYSLDRYTRFLASLATSPMASRYRDKVRSYFADFESDDGRSISLPIARKLCLRFSQRMKSLESEIAKDSVCSFNYAIAMKERFLEGEVAIFADPIVAPKYRRRFIQRTPKESNASSSRSEFGRLILPANFKVAWQ</sequence>
<dbReference type="RefSeq" id="WP_250932704.1">
    <property type="nucleotide sequence ID" value="NZ_JAMQBK010000096.1"/>
</dbReference>
<accession>A0ABT0UCD1</accession>
<evidence type="ECO:0000313" key="3">
    <source>
        <dbReference type="Proteomes" id="UP001202961"/>
    </source>
</evidence>
<dbReference type="EMBL" id="JAMQBK010000096">
    <property type="protein sequence ID" value="MCM2374683.1"/>
    <property type="molecule type" value="Genomic_DNA"/>
</dbReference>
<organism evidence="2 3">
    <name type="scientific">Aporhodopirellula aestuarii</name>
    <dbReference type="NCBI Taxonomy" id="2950107"/>
    <lineage>
        <taxon>Bacteria</taxon>
        <taxon>Pseudomonadati</taxon>
        <taxon>Planctomycetota</taxon>
        <taxon>Planctomycetia</taxon>
        <taxon>Pirellulales</taxon>
        <taxon>Pirellulaceae</taxon>
        <taxon>Aporhodopirellula</taxon>
    </lineage>
</organism>
<feature type="region of interest" description="Disordered" evidence="1">
    <location>
        <begin position="1"/>
        <end position="41"/>
    </location>
</feature>
<dbReference type="Proteomes" id="UP001202961">
    <property type="component" value="Unassembled WGS sequence"/>
</dbReference>
<name>A0ABT0UCD1_9BACT</name>
<protein>
    <submittedName>
        <fullName evidence="2">Uncharacterized protein</fullName>
    </submittedName>
</protein>